<feature type="region of interest" description="Disordered" evidence="1">
    <location>
        <begin position="47"/>
        <end position="74"/>
    </location>
</feature>
<evidence type="ECO:0000256" key="1">
    <source>
        <dbReference type="SAM" id="MobiDB-lite"/>
    </source>
</evidence>
<name>A0A7S3L737_9STRA</name>
<gene>
    <name evidence="2" type="ORF">ACOF00016_LOCUS10958</name>
</gene>
<protein>
    <submittedName>
        <fullName evidence="2">Uncharacterized protein</fullName>
    </submittedName>
</protein>
<reference evidence="2" key="1">
    <citation type="submission" date="2021-01" db="EMBL/GenBank/DDBJ databases">
        <authorList>
            <person name="Corre E."/>
            <person name="Pelletier E."/>
            <person name="Niang G."/>
            <person name="Scheremetjew M."/>
            <person name="Finn R."/>
            <person name="Kale V."/>
            <person name="Holt S."/>
            <person name="Cochrane G."/>
            <person name="Meng A."/>
            <person name="Brown T."/>
            <person name="Cohen L."/>
        </authorList>
    </citation>
    <scope>NUCLEOTIDE SEQUENCE</scope>
    <source>
        <strain evidence="2">CCMP127</strain>
    </source>
</reference>
<dbReference type="EMBL" id="HBIM01013547">
    <property type="protein sequence ID" value="CAE0413713.1"/>
    <property type="molecule type" value="Transcribed_RNA"/>
</dbReference>
<sequence length="157" mass="17314">MAMEGTTRVSRPTNYVATFDRLGAINFSDLDHSDEESSLSLILASDNDSCESRKEGGDSTTFTGFDSKKHTSGSILFGNEMTEGNLLLLGGQSSYPMPEHLSDPVTTKQDDDAGTEQQKTSEQQCFRELLREIAFATKLENDQESLDHLWDPCTVPP</sequence>
<organism evidence="2">
    <name type="scientific">Amphora coffeiformis</name>
    <dbReference type="NCBI Taxonomy" id="265554"/>
    <lineage>
        <taxon>Eukaryota</taxon>
        <taxon>Sar</taxon>
        <taxon>Stramenopiles</taxon>
        <taxon>Ochrophyta</taxon>
        <taxon>Bacillariophyta</taxon>
        <taxon>Bacillariophyceae</taxon>
        <taxon>Bacillariophycidae</taxon>
        <taxon>Thalassiophysales</taxon>
        <taxon>Catenulaceae</taxon>
        <taxon>Amphora</taxon>
    </lineage>
</organism>
<proteinExistence type="predicted"/>
<evidence type="ECO:0000313" key="2">
    <source>
        <dbReference type="EMBL" id="CAE0413713.1"/>
    </source>
</evidence>
<feature type="region of interest" description="Disordered" evidence="1">
    <location>
        <begin position="88"/>
        <end position="123"/>
    </location>
</feature>
<dbReference type="AlphaFoldDB" id="A0A7S3L737"/>
<accession>A0A7S3L737</accession>